<dbReference type="Gene3D" id="1.10.555.10">
    <property type="entry name" value="Rho GTPase activation protein"/>
    <property type="match status" value="1"/>
</dbReference>
<feature type="region of interest" description="Disordered" evidence="1">
    <location>
        <begin position="397"/>
        <end position="479"/>
    </location>
</feature>
<accession>A0AAE1ECS7</accession>
<feature type="compositionally biased region" description="Acidic residues" evidence="1">
    <location>
        <begin position="577"/>
        <end position="593"/>
    </location>
</feature>
<dbReference type="InterPro" id="IPR000198">
    <property type="entry name" value="RhoGAP_dom"/>
</dbReference>
<evidence type="ECO:0000313" key="3">
    <source>
        <dbReference type="EMBL" id="KAK3802801.1"/>
    </source>
</evidence>
<dbReference type="SMART" id="SM00324">
    <property type="entry name" value="RhoGAP"/>
    <property type="match status" value="1"/>
</dbReference>
<dbReference type="PANTHER" id="PTHR23179:SF27">
    <property type="entry name" value="RHO GTPASE ACTIVATING PROTEIN AT 71E, ISOFORM D"/>
    <property type="match status" value="1"/>
</dbReference>
<feature type="compositionally biased region" description="Polar residues" evidence="1">
    <location>
        <begin position="465"/>
        <end position="479"/>
    </location>
</feature>
<feature type="region of interest" description="Disordered" evidence="1">
    <location>
        <begin position="619"/>
        <end position="690"/>
    </location>
</feature>
<evidence type="ECO:0000259" key="2">
    <source>
        <dbReference type="PROSITE" id="PS50238"/>
    </source>
</evidence>
<dbReference type="AlphaFoldDB" id="A0AAE1ECS7"/>
<feature type="compositionally biased region" description="Basic and acidic residues" evidence="1">
    <location>
        <begin position="292"/>
        <end position="302"/>
    </location>
</feature>
<feature type="compositionally biased region" description="Basic and acidic residues" evidence="1">
    <location>
        <begin position="397"/>
        <end position="411"/>
    </location>
</feature>
<dbReference type="GO" id="GO:0007165">
    <property type="term" value="P:signal transduction"/>
    <property type="evidence" value="ECO:0007669"/>
    <property type="project" value="InterPro"/>
</dbReference>
<evidence type="ECO:0000256" key="1">
    <source>
        <dbReference type="SAM" id="MobiDB-lite"/>
    </source>
</evidence>
<organism evidence="3 4">
    <name type="scientific">Elysia crispata</name>
    <name type="common">lettuce slug</name>
    <dbReference type="NCBI Taxonomy" id="231223"/>
    <lineage>
        <taxon>Eukaryota</taxon>
        <taxon>Metazoa</taxon>
        <taxon>Spiralia</taxon>
        <taxon>Lophotrochozoa</taxon>
        <taxon>Mollusca</taxon>
        <taxon>Gastropoda</taxon>
        <taxon>Heterobranchia</taxon>
        <taxon>Euthyneura</taxon>
        <taxon>Panpulmonata</taxon>
        <taxon>Sacoglossa</taxon>
        <taxon>Placobranchoidea</taxon>
        <taxon>Plakobranchidae</taxon>
        <taxon>Elysia</taxon>
    </lineage>
</organism>
<feature type="region of interest" description="Disordered" evidence="1">
    <location>
        <begin position="558"/>
        <end position="604"/>
    </location>
</feature>
<dbReference type="PROSITE" id="PS50238">
    <property type="entry name" value="RHOGAP"/>
    <property type="match status" value="1"/>
</dbReference>
<protein>
    <recommendedName>
        <fullName evidence="2">Rho-GAP domain-containing protein</fullName>
    </recommendedName>
</protein>
<dbReference type="GO" id="GO:0005096">
    <property type="term" value="F:GTPase activator activity"/>
    <property type="evidence" value="ECO:0007669"/>
    <property type="project" value="TreeGrafter"/>
</dbReference>
<feature type="compositionally biased region" description="Low complexity" evidence="1">
    <location>
        <begin position="433"/>
        <end position="464"/>
    </location>
</feature>
<dbReference type="PANTHER" id="PTHR23179">
    <property type="entry name" value="T-CELL ACTIVATION RHO GTPASE ACTIVATING PROTEIN-RELATED"/>
    <property type="match status" value="1"/>
</dbReference>
<gene>
    <name evidence="3" type="ORF">RRG08_012315</name>
</gene>
<feature type="compositionally biased region" description="Basic and acidic residues" evidence="1">
    <location>
        <begin position="620"/>
        <end position="643"/>
    </location>
</feature>
<proteinExistence type="predicted"/>
<comment type="caution">
    <text evidence="3">The sequence shown here is derived from an EMBL/GenBank/DDBJ whole genome shotgun (WGS) entry which is preliminary data.</text>
</comment>
<dbReference type="InterPro" id="IPR008936">
    <property type="entry name" value="Rho_GTPase_activation_prot"/>
</dbReference>
<feature type="compositionally biased region" description="Basic and acidic residues" evidence="1">
    <location>
        <begin position="349"/>
        <end position="361"/>
    </location>
</feature>
<dbReference type="SUPFAM" id="SSF48350">
    <property type="entry name" value="GTPase activation domain, GAP"/>
    <property type="match status" value="1"/>
</dbReference>
<feature type="region of interest" description="Disordered" evidence="1">
    <location>
        <begin position="292"/>
        <end position="322"/>
    </location>
</feature>
<name>A0AAE1ECS7_9GAST</name>
<dbReference type="Pfam" id="PF00620">
    <property type="entry name" value="RhoGAP"/>
    <property type="match status" value="1"/>
</dbReference>
<keyword evidence="4" id="KW-1185">Reference proteome</keyword>
<feature type="region of interest" description="Disordered" evidence="1">
    <location>
        <begin position="342"/>
        <end position="361"/>
    </location>
</feature>
<reference evidence="3" key="1">
    <citation type="journal article" date="2023" name="G3 (Bethesda)">
        <title>A reference genome for the long-term kleptoplast-retaining sea slug Elysia crispata morphotype clarki.</title>
        <authorList>
            <person name="Eastman K.E."/>
            <person name="Pendleton A.L."/>
            <person name="Shaikh M.A."/>
            <person name="Suttiyut T."/>
            <person name="Ogas R."/>
            <person name="Tomko P."/>
            <person name="Gavelis G."/>
            <person name="Widhalm J.R."/>
            <person name="Wisecaver J.H."/>
        </authorList>
    </citation>
    <scope>NUCLEOTIDE SEQUENCE</scope>
    <source>
        <strain evidence="3">ECLA1</strain>
    </source>
</reference>
<feature type="domain" description="Rho-GAP" evidence="2">
    <location>
        <begin position="29"/>
        <end position="212"/>
    </location>
</feature>
<dbReference type="Proteomes" id="UP001283361">
    <property type="component" value="Unassembled WGS sequence"/>
</dbReference>
<sequence length="717" mass="79343">MFRNVFSGCVSDRSSQTEVLRSQKLKFGASLSSALKHGYLPGPLVDILVYIAQEGVGTADVFRRPGNPNDTRRIVKRLTEGKQVIYANYSFYTLASVVKKFLLKIPGGIFTPEGEEQLLNVLTIDEKMRQIDAVHNFMETLAPAHQHLVALLFGTWFRIVTYQEENCMNMSVEALSRSVAGSMFHTCAEDPAKVEKASRIMQFLIDNFGVERMFGQENIRFFAETAHTGIHIRELYRYSYPRESQLIPRKQAAQVFFAFIEKEASKYGFDTVQDAVRPDVIEVTRLEGEEVDDGLGREREFSESPQPSPSMMRCSDMSGDADDQDVSQLMINMSTISAPEVSLVPSPDVSKRPKSLEDNLNEVRSHYQNRCLSRFNSVKRKQLERLRQRSDWFLSPTERERNNSRKGRGEGRLSMFAGGRQSSQQCGAGGNGCKSSGCGNGSNNTNNSNTNNANSNNHHNGSSKVLQQKNSGNSMVTKASSEGAVLEVFSDGDSVFTDNTSRSESPASEPVWTHAMKVHSRDIIHSDTIAELVPEMGFLGSSGADLSLHSRDNISARYSVDLSPSPSGRSRTTEEGCLTEECNENDDNEEEENTTPTGGQDGEEDRTLVLSSLADIQHCAGDETSSRSDGTSTEKESLDDLHSKMVQSEGSDKEDIGGSEIGAKPLTPGREEGEGQQTREVCAPPVEEERLVDREDAEALVHCYLVERTYGTDKTDS</sequence>
<evidence type="ECO:0000313" key="4">
    <source>
        <dbReference type="Proteomes" id="UP001283361"/>
    </source>
</evidence>
<dbReference type="EMBL" id="JAWDGP010000216">
    <property type="protein sequence ID" value="KAK3802801.1"/>
    <property type="molecule type" value="Genomic_DNA"/>
</dbReference>